<feature type="region of interest" description="Disordered" evidence="1">
    <location>
        <begin position="92"/>
        <end position="117"/>
    </location>
</feature>
<feature type="compositionally biased region" description="Basic and acidic residues" evidence="1">
    <location>
        <begin position="96"/>
        <end position="117"/>
    </location>
</feature>
<dbReference type="AlphaFoldDB" id="Q2XNZ6"/>
<gene>
    <name evidence="2" type="ORF">10.t00005</name>
</gene>
<accession>Q2XNZ6</accession>
<dbReference type="EMBL" id="DQ273271">
    <property type="protein sequence ID" value="ABB55276.1"/>
    <property type="molecule type" value="Genomic_DNA"/>
</dbReference>
<proteinExistence type="predicted"/>
<protein>
    <submittedName>
        <fullName evidence="2">Uncharacterized protein</fullName>
    </submittedName>
</protein>
<feature type="compositionally biased region" description="Polar residues" evidence="1">
    <location>
        <begin position="23"/>
        <end position="34"/>
    </location>
</feature>
<reference evidence="2" key="1">
    <citation type="submission" date="2005-10" db="EMBL/GenBank/DDBJ databases">
        <title>Comparative Sequence and Genetic Analyses of the Asparagus, Onion, and Rice Genomes Reveal Similar Structures, But No Microsynteny.</title>
        <authorList>
            <person name="Jernej J."/>
            <person name="Suzuki G."/>
            <person name="McCallum J."/>
            <person name="Cheung F."/>
            <person name="Arbogast T."/>
            <person name="Tallon L.J."/>
            <person name="Smith S."/>
            <person name="Utterback T."/>
            <person name="Havey M.J."/>
            <person name="Town C.D."/>
        </authorList>
    </citation>
    <scope>NUCLEOTIDE SEQUENCE</scope>
</reference>
<feature type="region of interest" description="Disordered" evidence="1">
    <location>
        <begin position="18"/>
        <end position="55"/>
    </location>
</feature>
<evidence type="ECO:0000313" key="2">
    <source>
        <dbReference type="EMBL" id="ABB55276.1"/>
    </source>
</evidence>
<name>Q2XNZ6_ASPOF</name>
<organism evidence="2">
    <name type="scientific">Asparagus officinalis</name>
    <name type="common">Garden asparagus</name>
    <dbReference type="NCBI Taxonomy" id="4686"/>
    <lineage>
        <taxon>Eukaryota</taxon>
        <taxon>Viridiplantae</taxon>
        <taxon>Streptophyta</taxon>
        <taxon>Embryophyta</taxon>
        <taxon>Tracheophyta</taxon>
        <taxon>Spermatophyta</taxon>
        <taxon>Magnoliopsida</taxon>
        <taxon>Liliopsida</taxon>
        <taxon>Asparagales</taxon>
        <taxon>Asparagaceae</taxon>
        <taxon>Asparagoideae</taxon>
        <taxon>Asparagus</taxon>
    </lineage>
</organism>
<evidence type="ECO:0000256" key="1">
    <source>
        <dbReference type="SAM" id="MobiDB-lite"/>
    </source>
</evidence>
<sequence>MAAKTPCLLTLKPSLGIYRKPKQNGSGKQTQPKTASAVDRTGRPRSIVVDRADRPPSIQQLIQRCQTVQENAGEIVERDDEQKDRLIQFSACESTHNSHESTHQVESTHDCHESTHH</sequence>